<protein>
    <submittedName>
        <fullName evidence="3">Sensor</fullName>
    </submittedName>
</protein>
<dbReference type="Pfam" id="PF13796">
    <property type="entry name" value="Sensor"/>
    <property type="match status" value="1"/>
</dbReference>
<name>A0ABT1JDP9_ACTCY</name>
<dbReference type="Proteomes" id="UP000791080">
    <property type="component" value="Unassembled WGS sequence"/>
</dbReference>
<gene>
    <name evidence="3" type="ORF">G443_000679</name>
</gene>
<dbReference type="InterPro" id="IPR025828">
    <property type="entry name" value="Put_sensor_dom"/>
</dbReference>
<organism evidence="3 4">
    <name type="scientific">Actinoalloteichus caeruleus DSM 43889</name>
    <dbReference type="NCBI Taxonomy" id="1120930"/>
    <lineage>
        <taxon>Bacteria</taxon>
        <taxon>Bacillati</taxon>
        <taxon>Actinomycetota</taxon>
        <taxon>Actinomycetes</taxon>
        <taxon>Pseudonocardiales</taxon>
        <taxon>Pseudonocardiaceae</taxon>
        <taxon>Actinoalloteichus</taxon>
        <taxon>Actinoalloteichus cyanogriseus</taxon>
    </lineage>
</organism>
<evidence type="ECO:0000259" key="2">
    <source>
        <dbReference type="Pfam" id="PF13796"/>
    </source>
</evidence>
<evidence type="ECO:0000256" key="1">
    <source>
        <dbReference type="SAM" id="Phobius"/>
    </source>
</evidence>
<dbReference type="EMBL" id="AUBJ02000001">
    <property type="protein sequence ID" value="MCP2330409.1"/>
    <property type="molecule type" value="Genomic_DNA"/>
</dbReference>
<evidence type="ECO:0000313" key="4">
    <source>
        <dbReference type="Proteomes" id="UP000791080"/>
    </source>
</evidence>
<feature type="domain" description="Putative sensor" evidence="2">
    <location>
        <begin position="14"/>
        <end position="213"/>
    </location>
</feature>
<comment type="caution">
    <text evidence="3">The sequence shown here is derived from an EMBL/GenBank/DDBJ whole genome shotgun (WGS) entry which is preliminary data.</text>
</comment>
<accession>A0ABT1JDP9</accession>
<keyword evidence="4" id="KW-1185">Reference proteome</keyword>
<keyword evidence="1" id="KW-1133">Transmembrane helix</keyword>
<reference evidence="3 4" key="1">
    <citation type="submission" date="2013-07" db="EMBL/GenBank/DDBJ databases">
        <authorList>
            <consortium name="DOE Joint Genome Institute"/>
            <person name="Reeve W."/>
            <person name="Huntemann M."/>
            <person name="Han J."/>
            <person name="Chen A."/>
            <person name="Kyrpides N."/>
            <person name="Mavromatis K."/>
            <person name="Markowitz V."/>
            <person name="Palaniappan K."/>
            <person name="Ivanova N."/>
            <person name="Schaumberg A."/>
            <person name="Pati A."/>
            <person name="Liolios K."/>
            <person name="Nordberg H.P."/>
            <person name="Cantor M.N."/>
            <person name="Hua S.X."/>
            <person name="Woyke T."/>
        </authorList>
    </citation>
    <scope>NUCLEOTIDE SEQUENCE [LARGE SCALE GENOMIC DNA]</scope>
    <source>
        <strain evidence="3 4">DSM 43889</strain>
    </source>
</reference>
<proteinExistence type="predicted"/>
<sequence>MALFTRESWWALAYLISYLPIAVAFMAVALVSVIVSSVLSIFWLGFPLLLGAALLIRGMAEVERRRAFLVARRVESAYRPVTDPGIISQIRTRWTDPATFRNLAYLLPLAPLLFVFDLVVAVLWVIPVAGITLPLWYWSIPITFDDGTVGHGIMIGYVTGPEHNLFDGGFGIWVGDLPTALLVMAVCFIVATITAPLMVRAARSHAAIARSLLGPAVDPLEPARRVLRSPGPLSD</sequence>
<feature type="transmembrane region" description="Helical" evidence="1">
    <location>
        <begin position="12"/>
        <end position="35"/>
    </location>
</feature>
<evidence type="ECO:0000313" key="3">
    <source>
        <dbReference type="EMBL" id="MCP2330409.1"/>
    </source>
</evidence>
<feature type="transmembrane region" description="Helical" evidence="1">
    <location>
        <begin position="103"/>
        <end position="126"/>
    </location>
</feature>
<reference evidence="3 4" key="2">
    <citation type="submission" date="2022-06" db="EMBL/GenBank/DDBJ databases">
        <title>Genomic Encyclopedia of Type Strains, Phase I: the one thousand microbial genomes (KMG-I) project.</title>
        <authorList>
            <person name="Kyrpides N."/>
        </authorList>
    </citation>
    <scope>NUCLEOTIDE SEQUENCE [LARGE SCALE GENOMIC DNA]</scope>
    <source>
        <strain evidence="3 4">DSM 43889</strain>
    </source>
</reference>
<feature type="transmembrane region" description="Helical" evidence="1">
    <location>
        <begin position="41"/>
        <end position="60"/>
    </location>
</feature>
<feature type="transmembrane region" description="Helical" evidence="1">
    <location>
        <begin position="180"/>
        <end position="199"/>
    </location>
</feature>
<keyword evidence="1" id="KW-0472">Membrane</keyword>
<keyword evidence="1" id="KW-0812">Transmembrane</keyword>